<dbReference type="GeneID" id="27692261"/>
<evidence type="ECO:0000313" key="2">
    <source>
        <dbReference type="Proteomes" id="UP000053201"/>
    </source>
</evidence>
<dbReference type="RefSeq" id="XP_016608615.1">
    <property type="nucleotide sequence ID" value="XM_016757293.1"/>
</dbReference>
<sequence>MCKLRGIPDEADIRHVTIFPTLRVYLVSPPPNHLPLSIRKVILRQHEQVKMAQNPSAEEMSALKSELTELEERFNSRFSMIMDMLTEIRAVHAQMISGRLYPQSDPYIDTFSPGVSLHPVFVQSFPPEFRSAPDPLFIKRTNA</sequence>
<reference evidence="1 2" key="1">
    <citation type="submission" date="2009-08" db="EMBL/GenBank/DDBJ databases">
        <title>The Genome Sequence of Spizellomyces punctatus strain DAOM BR117.</title>
        <authorList>
            <consortium name="The Broad Institute Genome Sequencing Platform"/>
            <person name="Russ C."/>
            <person name="Cuomo C."/>
            <person name="Shea T."/>
            <person name="Young S.K."/>
            <person name="Zeng Q."/>
            <person name="Koehrsen M."/>
            <person name="Haas B."/>
            <person name="Borodovsky M."/>
            <person name="Guigo R."/>
            <person name="Alvarado L."/>
            <person name="Berlin A."/>
            <person name="Bochicchio J."/>
            <person name="Borenstein D."/>
            <person name="Chapman S."/>
            <person name="Chen Z."/>
            <person name="Engels R."/>
            <person name="Freedman E."/>
            <person name="Gellesch M."/>
            <person name="Goldberg J."/>
            <person name="Griggs A."/>
            <person name="Gujja S."/>
            <person name="Heiman D."/>
            <person name="Hepburn T."/>
            <person name="Howarth C."/>
            <person name="Jen D."/>
            <person name="Larson L."/>
            <person name="Lewis B."/>
            <person name="Mehta T."/>
            <person name="Park D."/>
            <person name="Pearson M."/>
            <person name="Roberts A."/>
            <person name="Saif S."/>
            <person name="Shenoy N."/>
            <person name="Sisk P."/>
            <person name="Stolte C."/>
            <person name="Sykes S."/>
            <person name="Thomson T."/>
            <person name="Walk T."/>
            <person name="White J."/>
            <person name="Yandava C."/>
            <person name="Burger G."/>
            <person name="Gray M.W."/>
            <person name="Holland P.W.H."/>
            <person name="King N."/>
            <person name="Lang F.B.F."/>
            <person name="Roger A.J."/>
            <person name="Ruiz-Trillo I."/>
            <person name="Lander E."/>
            <person name="Nusbaum C."/>
        </authorList>
    </citation>
    <scope>NUCLEOTIDE SEQUENCE [LARGE SCALE GENOMIC DNA]</scope>
    <source>
        <strain evidence="1 2">DAOM BR117</strain>
    </source>
</reference>
<proteinExistence type="predicted"/>
<gene>
    <name evidence="1" type="ORF">SPPG_09136</name>
</gene>
<evidence type="ECO:0000313" key="1">
    <source>
        <dbReference type="EMBL" id="KND00576.1"/>
    </source>
</evidence>
<name>A0A0L0HGL3_SPIPD</name>
<dbReference type="InParanoid" id="A0A0L0HGL3"/>
<protein>
    <submittedName>
        <fullName evidence="1">Uncharacterized protein</fullName>
    </submittedName>
</protein>
<dbReference type="AlphaFoldDB" id="A0A0L0HGL3"/>
<dbReference type="VEuPathDB" id="FungiDB:SPPG_09136"/>
<keyword evidence="2" id="KW-1185">Reference proteome</keyword>
<dbReference type="EMBL" id="KQ257455">
    <property type="protein sequence ID" value="KND00576.1"/>
    <property type="molecule type" value="Genomic_DNA"/>
</dbReference>
<dbReference type="Proteomes" id="UP000053201">
    <property type="component" value="Unassembled WGS sequence"/>
</dbReference>
<accession>A0A0L0HGL3</accession>
<organism evidence="1 2">
    <name type="scientific">Spizellomyces punctatus (strain DAOM BR117)</name>
    <dbReference type="NCBI Taxonomy" id="645134"/>
    <lineage>
        <taxon>Eukaryota</taxon>
        <taxon>Fungi</taxon>
        <taxon>Fungi incertae sedis</taxon>
        <taxon>Chytridiomycota</taxon>
        <taxon>Chytridiomycota incertae sedis</taxon>
        <taxon>Chytridiomycetes</taxon>
        <taxon>Spizellomycetales</taxon>
        <taxon>Spizellomycetaceae</taxon>
        <taxon>Spizellomyces</taxon>
    </lineage>
</organism>